<protein>
    <submittedName>
        <fullName evidence="1">Uncharacterized protein</fullName>
    </submittedName>
</protein>
<accession>A0ABN8MCX7</accession>
<organism evidence="1 2">
    <name type="scientific">Porites evermanni</name>
    <dbReference type="NCBI Taxonomy" id="104178"/>
    <lineage>
        <taxon>Eukaryota</taxon>
        <taxon>Metazoa</taxon>
        <taxon>Cnidaria</taxon>
        <taxon>Anthozoa</taxon>
        <taxon>Hexacorallia</taxon>
        <taxon>Scleractinia</taxon>
        <taxon>Fungiina</taxon>
        <taxon>Poritidae</taxon>
        <taxon>Porites</taxon>
    </lineage>
</organism>
<name>A0ABN8MCX7_9CNID</name>
<evidence type="ECO:0000313" key="2">
    <source>
        <dbReference type="Proteomes" id="UP001159427"/>
    </source>
</evidence>
<keyword evidence="2" id="KW-1185">Reference proteome</keyword>
<comment type="caution">
    <text evidence="1">The sequence shown here is derived from an EMBL/GenBank/DDBJ whole genome shotgun (WGS) entry which is preliminary data.</text>
</comment>
<gene>
    <name evidence="1" type="ORF">PEVE_00026867</name>
</gene>
<dbReference type="EMBL" id="CALNXI010000366">
    <property type="protein sequence ID" value="CAH3025681.1"/>
    <property type="molecule type" value="Genomic_DNA"/>
</dbReference>
<sequence length="131" mass="15870">MTEKGIWLKQDKKCSDIFYHIKPHIQINHQWNVKDRYDVITTEYSWNNGDCSLVKTNGREIFTATCNPLWFEIEPVWCNFTYRIVYMYDANWELHHVLQFNVANKTDEYCEPVHQNRMINVLKEDSFADRM</sequence>
<proteinExistence type="predicted"/>
<dbReference type="Proteomes" id="UP001159427">
    <property type="component" value="Unassembled WGS sequence"/>
</dbReference>
<evidence type="ECO:0000313" key="1">
    <source>
        <dbReference type="EMBL" id="CAH3025681.1"/>
    </source>
</evidence>
<reference evidence="1 2" key="1">
    <citation type="submission" date="2022-05" db="EMBL/GenBank/DDBJ databases">
        <authorList>
            <consortium name="Genoscope - CEA"/>
            <person name="William W."/>
        </authorList>
    </citation>
    <scope>NUCLEOTIDE SEQUENCE [LARGE SCALE GENOMIC DNA]</scope>
</reference>